<organism evidence="2 3">
    <name type="scientific">Molorchus minor</name>
    <dbReference type="NCBI Taxonomy" id="1323400"/>
    <lineage>
        <taxon>Eukaryota</taxon>
        <taxon>Metazoa</taxon>
        <taxon>Ecdysozoa</taxon>
        <taxon>Arthropoda</taxon>
        <taxon>Hexapoda</taxon>
        <taxon>Insecta</taxon>
        <taxon>Pterygota</taxon>
        <taxon>Neoptera</taxon>
        <taxon>Endopterygota</taxon>
        <taxon>Coleoptera</taxon>
        <taxon>Polyphaga</taxon>
        <taxon>Cucujiformia</taxon>
        <taxon>Chrysomeloidea</taxon>
        <taxon>Cerambycidae</taxon>
        <taxon>Lamiinae</taxon>
        <taxon>Monochamini</taxon>
        <taxon>Molorchus</taxon>
    </lineage>
</organism>
<protein>
    <submittedName>
        <fullName evidence="2">Uncharacterized protein</fullName>
    </submittedName>
</protein>
<feature type="region of interest" description="Disordered" evidence="1">
    <location>
        <begin position="233"/>
        <end position="261"/>
    </location>
</feature>
<gene>
    <name evidence="2" type="ORF">NQ317_002135</name>
</gene>
<dbReference type="EMBL" id="JAPWTJ010000153">
    <property type="protein sequence ID" value="KAJ8981961.1"/>
    <property type="molecule type" value="Genomic_DNA"/>
</dbReference>
<comment type="caution">
    <text evidence="2">The sequence shown here is derived from an EMBL/GenBank/DDBJ whole genome shotgun (WGS) entry which is preliminary data.</text>
</comment>
<sequence>MATKLLSTFANNTKKDYTAIAKTLLPDIRSYAVCSKDKPVPETCPEKACKKKRSIWHMFKKKEKPPPKLPPWRRARKRNKWKPDPDLRGFGGTPYKTCGTAYIIQKDQLPEEDLPVAPEAKILERIERHPDLKDVEDPMPPFESVEQRLIELCEHRLHPLYKRYLSMPPRKVVLGEVRRTYQSRSGPIAVDEIPAHLKIDKHCLEVKNIYTEFKRVEPPRQLLAKMLEIKLNEKPTLEKRQGGKCPQHDRDKDADVSKVTK</sequence>
<feature type="region of interest" description="Disordered" evidence="1">
    <location>
        <begin position="62"/>
        <end position="86"/>
    </location>
</feature>
<feature type="compositionally biased region" description="Basic residues" evidence="1">
    <location>
        <begin position="71"/>
        <end position="80"/>
    </location>
</feature>
<reference evidence="2" key="1">
    <citation type="journal article" date="2023" name="Insect Mol. Biol.">
        <title>Genome sequencing provides insights into the evolution of gene families encoding plant cell wall-degrading enzymes in longhorned beetles.</title>
        <authorList>
            <person name="Shin N.R."/>
            <person name="Okamura Y."/>
            <person name="Kirsch R."/>
            <person name="Pauchet Y."/>
        </authorList>
    </citation>
    <scope>NUCLEOTIDE SEQUENCE</scope>
    <source>
        <strain evidence="2">MMC_N1</strain>
    </source>
</reference>
<proteinExistence type="predicted"/>
<evidence type="ECO:0000256" key="1">
    <source>
        <dbReference type="SAM" id="MobiDB-lite"/>
    </source>
</evidence>
<keyword evidence="3" id="KW-1185">Reference proteome</keyword>
<name>A0ABQ9JUH7_9CUCU</name>
<dbReference type="Proteomes" id="UP001162164">
    <property type="component" value="Unassembled WGS sequence"/>
</dbReference>
<evidence type="ECO:0000313" key="2">
    <source>
        <dbReference type="EMBL" id="KAJ8981961.1"/>
    </source>
</evidence>
<accession>A0ABQ9JUH7</accession>
<evidence type="ECO:0000313" key="3">
    <source>
        <dbReference type="Proteomes" id="UP001162164"/>
    </source>
</evidence>